<proteinExistence type="predicted"/>
<keyword evidence="3" id="KW-1185">Reference proteome</keyword>
<evidence type="ECO:0000313" key="3">
    <source>
        <dbReference type="Proteomes" id="UP000294543"/>
    </source>
</evidence>
<feature type="region of interest" description="Disordered" evidence="1">
    <location>
        <begin position="43"/>
        <end position="71"/>
    </location>
</feature>
<dbReference type="AlphaFoldDB" id="A0A4R4WNM2"/>
<organism evidence="2 3">
    <name type="scientific">Nonomuraea diastatica</name>
    <dbReference type="NCBI Taxonomy" id="1848329"/>
    <lineage>
        <taxon>Bacteria</taxon>
        <taxon>Bacillati</taxon>
        <taxon>Actinomycetota</taxon>
        <taxon>Actinomycetes</taxon>
        <taxon>Streptosporangiales</taxon>
        <taxon>Streptosporangiaceae</taxon>
        <taxon>Nonomuraea</taxon>
    </lineage>
</organism>
<comment type="caution">
    <text evidence="2">The sequence shown here is derived from an EMBL/GenBank/DDBJ whole genome shotgun (WGS) entry which is preliminary data.</text>
</comment>
<reference evidence="2 3" key="1">
    <citation type="submission" date="2019-03" db="EMBL/GenBank/DDBJ databases">
        <title>Draft genome sequences of novel Actinobacteria.</title>
        <authorList>
            <person name="Sahin N."/>
            <person name="Ay H."/>
            <person name="Saygin H."/>
        </authorList>
    </citation>
    <scope>NUCLEOTIDE SEQUENCE [LARGE SCALE GENOMIC DNA]</scope>
    <source>
        <strain evidence="2 3">KC712</strain>
    </source>
</reference>
<dbReference type="Proteomes" id="UP000294543">
    <property type="component" value="Unassembled WGS sequence"/>
</dbReference>
<sequence>MTRPLSVADISSYLAMTGWSRQPVIWRGAAVWVHEGDHEILVPGTDDLGDAPPPERGCARPPGHARSAAFT</sequence>
<evidence type="ECO:0000313" key="2">
    <source>
        <dbReference type="EMBL" id="TDD18323.1"/>
    </source>
</evidence>
<accession>A0A4R4WNM2</accession>
<gene>
    <name evidence="2" type="ORF">E1294_24955</name>
</gene>
<protein>
    <submittedName>
        <fullName evidence="2">Uncharacterized protein</fullName>
    </submittedName>
</protein>
<dbReference type="EMBL" id="SMKP01000073">
    <property type="protein sequence ID" value="TDD18323.1"/>
    <property type="molecule type" value="Genomic_DNA"/>
</dbReference>
<name>A0A4R4WNM2_9ACTN</name>
<dbReference type="OrthoDB" id="3818889at2"/>
<evidence type="ECO:0000256" key="1">
    <source>
        <dbReference type="SAM" id="MobiDB-lite"/>
    </source>
</evidence>